<dbReference type="SUPFAM" id="SSF47819">
    <property type="entry name" value="HRDC-like"/>
    <property type="match status" value="2"/>
</dbReference>
<dbReference type="InterPro" id="IPR010997">
    <property type="entry name" value="HRDC-like_sf"/>
</dbReference>
<dbReference type="Pfam" id="PF00570">
    <property type="entry name" value="HRDC"/>
    <property type="match status" value="1"/>
</dbReference>
<evidence type="ECO:0000313" key="9">
    <source>
        <dbReference type="Proteomes" id="UP000005289"/>
    </source>
</evidence>
<keyword evidence="2 6" id="KW-0819">tRNA processing</keyword>
<dbReference type="GO" id="GO:0005737">
    <property type="term" value="C:cytoplasm"/>
    <property type="evidence" value="ECO:0007669"/>
    <property type="project" value="UniProtKB-SubCell"/>
</dbReference>
<dbReference type="Gene3D" id="1.10.150.80">
    <property type="entry name" value="HRDC domain"/>
    <property type="match status" value="1"/>
</dbReference>
<sequence>MHDHGLITTDTALRALLDAIAGSHWVAMDTEFIREKTYFPKLCLIQLATPDHIACVDPLALGGIGALDELLQDSSVLKVFHAASQDLEVLYLVTGKVPSPVFDTQVAASLLGHGEQVGYANLVEAVLHRELDKTQSRTDWARRPLQPAQLEYARDDVRFLTELFLQLQKELEALGRLDWLQPEMEALTRPEQYRPDPAQAWRRVSGHKRLKPRDLAVLRELAAWRENEARNLDRPRRWVLSDDALLTIARTRPQDLQALHAQRGLPKNVDEQRARQLLEAVQKGCAAPKETWPAISRRQPLSEAEEVVADVCMALLRELAHRQRISPQAIASRKDVVALIRREDGAALAQGWRARVAGAELQRWLDGASALRCSSSGLELN</sequence>
<dbReference type="HAMAP" id="MF_01899">
    <property type="entry name" value="RNase_D"/>
    <property type="match status" value="1"/>
</dbReference>
<dbReference type="AlphaFoldDB" id="W0DK10"/>
<evidence type="ECO:0000256" key="1">
    <source>
        <dbReference type="ARBA" id="ARBA00022490"/>
    </source>
</evidence>
<dbReference type="GO" id="GO:0008408">
    <property type="term" value="F:3'-5' exonuclease activity"/>
    <property type="evidence" value="ECO:0007669"/>
    <property type="project" value="InterPro"/>
</dbReference>
<dbReference type="OrthoDB" id="9800549at2"/>
<evidence type="ECO:0000259" key="7">
    <source>
        <dbReference type="PROSITE" id="PS50967"/>
    </source>
</evidence>
<dbReference type="InterPro" id="IPR006292">
    <property type="entry name" value="RNase_D"/>
</dbReference>
<dbReference type="Proteomes" id="UP000005289">
    <property type="component" value="Chromosome"/>
</dbReference>
<comment type="subcellular location">
    <subcellularLocation>
        <location evidence="6">Cytoplasm</location>
    </subcellularLocation>
</comment>
<accession>W0DK10</accession>
<evidence type="ECO:0000256" key="3">
    <source>
        <dbReference type="ARBA" id="ARBA00022722"/>
    </source>
</evidence>
<dbReference type="STRING" id="713585.THITH_02465"/>
<dbReference type="SMART" id="SM00474">
    <property type="entry name" value="35EXOc"/>
    <property type="match status" value="1"/>
</dbReference>
<gene>
    <name evidence="6" type="primary">rnd</name>
    <name evidence="8" type="ORF">THITH_02465</name>
</gene>
<keyword evidence="1 6" id="KW-0963">Cytoplasm</keyword>
<dbReference type="PANTHER" id="PTHR47649">
    <property type="entry name" value="RIBONUCLEASE D"/>
    <property type="match status" value="1"/>
</dbReference>
<evidence type="ECO:0000256" key="6">
    <source>
        <dbReference type="HAMAP-Rule" id="MF_01899"/>
    </source>
</evidence>
<dbReference type="GO" id="GO:0042780">
    <property type="term" value="P:tRNA 3'-end processing"/>
    <property type="evidence" value="ECO:0007669"/>
    <property type="project" value="UniProtKB-UniRule"/>
</dbReference>
<dbReference type="HOGENOM" id="CLU_042387_0_0_6"/>
<comment type="catalytic activity">
    <reaction evidence="6">
        <text>Exonucleolytic cleavage that removes extra residues from the 3'-terminus of tRNA to produce 5'-mononucleotides.</text>
        <dbReference type="EC" id="3.1.13.5"/>
    </reaction>
</comment>
<comment type="cofactor">
    <cofactor evidence="6">
        <name>a divalent metal cation</name>
        <dbReference type="ChEBI" id="CHEBI:60240"/>
    </cofactor>
</comment>
<comment type="function">
    <text evidence="6">Exonuclease involved in the 3' processing of various precursor tRNAs. Initiates hydrolysis at the 3'-terminus of an RNA molecule and releases 5'-mononucleotides.</text>
</comment>
<dbReference type="PROSITE" id="PS50967">
    <property type="entry name" value="HRDC"/>
    <property type="match status" value="1"/>
</dbReference>
<dbReference type="EMBL" id="CP007029">
    <property type="protein sequence ID" value="AHE97323.1"/>
    <property type="molecule type" value="Genomic_DNA"/>
</dbReference>
<keyword evidence="5 6" id="KW-0269">Exonuclease</keyword>
<dbReference type="KEGG" id="tti:THITH_02465"/>
<dbReference type="Gene3D" id="3.30.420.10">
    <property type="entry name" value="Ribonuclease H-like superfamily/Ribonuclease H"/>
    <property type="match status" value="1"/>
</dbReference>
<dbReference type="EC" id="3.1.13.5" evidence="6"/>
<organism evidence="8 9">
    <name type="scientific">Thioalkalivibrio paradoxus ARh 1</name>
    <dbReference type="NCBI Taxonomy" id="713585"/>
    <lineage>
        <taxon>Bacteria</taxon>
        <taxon>Pseudomonadati</taxon>
        <taxon>Pseudomonadota</taxon>
        <taxon>Gammaproteobacteria</taxon>
        <taxon>Chromatiales</taxon>
        <taxon>Ectothiorhodospiraceae</taxon>
        <taxon>Thioalkalivibrio</taxon>
    </lineage>
</organism>
<evidence type="ECO:0000256" key="2">
    <source>
        <dbReference type="ARBA" id="ARBA00022694"/>
    </source>
</evidence>
<protein>
    <recommendedName>
        <fullName evidence="6">Ribonuclease D</fullName>
        <shortName evidence="6">RNase D</shortName>
        <ecNumber evidence="6">3.1.13.5</ecNumber>
    </recommendedName>
</protein>
<feature type="domain" description="HRDC" evidence="7">
    <location>
        <begin position="211"/>
        <end position="291"/>
    </location>
</feature>
<evidence type="ECO:0000313" key="8">
    <source>
        <dbReference type="EMBL" id="AHE97323.1"/>
    </source>
</evidence>
<dbReference type="InterPro" id="IPR051086">
    <property type="entry name" value="RNase_D-like"/>
</dbReference>
<dbReference type="NCBIfam" id="TIGR01388">
    <property type="entry name" value="rnd"/>
    <property type="match status" value="1"/>
</dbReference>
<dbReference type="InterPro" id="IPR044876">
    <property type="entry name" value="HRDC_dom_sf"/>
</dbReference>
<dbReference type="GO" id="GO:0000166">
    <property type="term" value="F:nucleotide binding"/>
    <property type="evidence" value="ECO:0007669"/>
    <property type="project" value="InterPro"/>
</dbReference>
<dbReference type="Pfam" id="PF01612">
    <property type="entry name" value="DNA_pol_A_exo1"/>
    <property type="match status" value="1"/>
</dbReference>
<dbReference type="InterPro" id="IPR002121">
    <property type="entry name" value="HRDC_dom"/>
</dbReference>
<comment type="similarity">
    <text evidence="6">Belongs to the RNase D family.</text>
</comment>
<keyword evidence="9" id="KW-1185">Reference proteome</keyword>
<dbReference type="GO" id="GO:0003676">
    <property type="term" value="F:nucleic acid binding"/>
    <property type="evidence" value="ECO:0007669"/>
    <property type="project" value="InterPro"/>
</dbReference>
<dbReference type="InterPro" id="IPR036397">
    <property type="entry name" value="RNaseH_sf"/>
</dbReference>
<dbReference type="GO" id="GO:0033890">
    <property type="term" value="F:ribonuclease D activity"/>
    <property type="evidence" value="ECO:0007669"/>
    <property type="project" value="UniProtKB-UniRule"/>
</dbReference>
<dbReference type="InterPro" id="IPR002562">
    <property type="entry name" value="3'-5'_exonuclease_dom"/>
</dbReference>
<proteinExistence type="inferred from homology"/>
<keyword evidence="3 6" id="KW-0540">Nuclease</keyword>
<keyword evidence="4 6" id="KW-0378">Hydrolase</keyword>
<evidence type="ECO:0000256" key="5">
    <source>
        <dbReference type="ARBA" id="ARBA00022839"/>
    </source>
</evidence>
<dbReference type="CDD" id="cd06142">
    <property type="entry name" value="RNaseD_exo"/>
    <property type="match status" value="1"/>
</dbReference>
<name>W0DK10_9GAMM</name>
<dbReference type="SMART" id="SM00341">
    <property type="entry name" value="HRDC"/>
    <property type="match status" value="1"/>
</dbReference>
<evidence type="ECO:0000256" key="4">
    <source>
        <dbReference type="ARBA" id="ARBA00022801"/>
    </source>
</evidence>
<dbReference type="SUPFAM" id="SSF53098">
    <property type="entry name" value="Ribonuclease H-like"/>
    <property type="match status" value="1"/>
</dbReference>
<dbReference type="RefSeq" id="WP_006746102.1">
    <property type="nucleotide sequence ID" value="NZ_CP007029.1"/>
</dbReference>
<reference evidence="8 9" key="1">
    <citation type="submission" date="2013-12" db="EMBL/GenBank/DDBJ databases">
        <authorList>
            <consortium name="DOE Joint Genome Institute"/>
            <person name="Muyzer G."/>
            <person name="Huntemann M."/>
            <person name="Han J."/>
            <person name="Chen A."/>
            <person name="Kyrpides N."/>
            <person name="Mavromatis K."/>
            <person name="Markowitz V."/>
            <person name="Palaniappan K."/>
            <person name="Ivanova N."/>
            <person name="Schaumberg A."/>
            <person name="Pati A."/>
            <person name="Liolios K."/>
            <person name="Nordberg H.P."/>
            <person name="Cantor M.N."/>
            <person name="Hua S.X."/>
            <person name="Woyke T."/>
        </authorList>
    </citation>
    <scope>NUCLEOTIDE SEQUENCE [LARGE SCALE GENOMIC DNA]</scope>
    <source>
        <strain evidence="8 9">ARh 1</strain>
    </source>
</reference>
<dbReference type="PANTHER" id="PTHR47649:SF1">
    <property type="entry name" value="RIBONUCLEASE D"/>
    <property type="match status" value="1"/>
</dbReference>
<dbReference type="InterPro" id="IPR012337">
    <property type="entry name" value="RNaseH-like_sf"/>
</dbReference>